<keyword evidence="10" id="KW-1185">Reference proteome</keyword>
<dbReference type="Proteomes" id="UP000198661">
    <property type="component" value="Unassembled WGS sequence"/>
</dbReference>
<protein>
    <recommendedName>
        <fullName evidence="5">Aldose 1-epimerase</fullName>
        <ecNumber evidence="5">5.1.3.3</ecNumber>
    </recommendedName>
</protein>
<dbReference type="GO" id="GO:0005737">
    <property type="term" value="C:cytoplasm"/>
    <property type="evidence" value="ECO:0007669"/>
    <property type="project" value="TreeGrafter"/>
</dbReference>
<comment type="similarity">
    <text evidence="2 5">Belongs to the aldose epimerase family.</text>
</comment>
<dbReference type="PIRSF" id="PIRSF005096">
    <property type="entry name" value="GALM"/>
    <property type="match status" value="1"/>
</dbReference>
<keyword evidence="4 5" id="KW-0119">Carbohydrate metabolism</keyword>
<dbReference type="InterPro" id="IPR047215">
    <property type="entry name" value="Galactose_mutarotase-like"/>
</dbReference>
<evidence type="ECO:0000256" key="6">
    <source>
        <dbReference type="PIRSR" id="PIRSR005096-1"/>
    </source>
</evidence>
<gene>
    <name evidence="9" type="ORF">SAMN04488025_11950</name>
</gene>
<evidence type="ECO:0000256" key="1">
    <source>
        <dbReference type="ARBA" id="ARBA00005028"/>
    </source>
</evidence>
<keyword evidence="3 5" id="KW-0413">Isomerase</keyword>
<organism evidence="9 10">
    <name type="scientific">Planifilum fulgidum</name>
    <dbReference type="NCBI Taxonomy" id="201973"/>
    <lineage>
        <taxon>Bacteria</taxon>
        <taxon>Bacillati</taxon>
        <taxon>Bacillota</taxon>
        <taxon>Bacilli</taxon>
        <taxon>Bacillales</taxon>
        <taxon>Thermoactinomycetaceae</taxon>
        <taxon>Planifilum</taxon>
    </lineage>
</organism>
<evidence type="ECO:0000313" key="9">
    <source>
        <dbReference type="EMBL" id="SFG18161.1"/>
    </source>
</evidence>
<feature type="active site" description="Proton donor" evidence="6">
    <location>
        <position position="181"/>
    </location>
</feature>
<proteinExistence type="inferred from homology"/>
<dbReference type="GO" id="GO:0030246">
    <property type="term" value="F:carbohydrate binding"/>
    <property type="evidence" value="ECO:0007669"/>
    <property type="project" value="InterPro"/>
</dbReference>
<dbReference type="EMBL" id="FOOK01000019">
    <property type="protein sequence ID" value="SFG18161.1"/>
    <property type="molecule type" value="Genomic_DNA"/>
</dbReference>
<evidence type="ECO:0000256" key="8">
    <source>
        <dbReference type="PIRSR" id="PIRSR005096-3"/>
    </source>
</evidence>
<dbReference type="Pfam" id="PF01263">
    <property type="entry name" value="Aldose_epim"/>
    <property type="match status" value="1"/>
</dbReference>
<comment type="pathway">
    <text evidence="1 5">Carbohydrate metabolism; hexose metabolism.</text>
</comment>
<evidence type="ECO:0000256" key="2">
    <source>
        <dbReference type="ARBA" id="ARBA00006206"/>
    </source>
</evidence>
<evidence type="ECO:0000256" key="7">
    <source>
        <dbReference type="PIRSR" id="PIRSR005096-2"/>
    </source>
</evidence>
<dbReference type="InterPro" id="IPR011013">
    <property type="entry name" value="Gal_mutarotase_sf_dom"/>
</dbReference>
<name>A0A1I2PXR8_9BACL</name>
<feature type="active site" description="Proton acceptor" evidence="6">
    <location>
        <position position="314"/>
    </location>
</feature>
<accession>A0A1I2PXR8</accession>
<comment type="catalytic activity">
    <reaction evidence="5">
        <text>alpha-D-glucose = beta-D-glucose</text>
        <dbReference type="Rhea" id="RHEA:10264"/>
        <dbReference type="ChEBI" id="CHEBI:15903"/>
        <dbReference type="ChEBI" id="CHEBI:17925"/>
        <dbReference type="EC" id="5.1.3.3"/>
    </reaction>
</comment>
<dbReference type="InterPro" id="IPR014718">
    <property type="entry name" value="GH-type_carb-bd"/>
</dbReference>
<evidence type="ECO:0000313" key="10">
    <source>
        <dbReference type="Proteomes" id="UP000198661"/>
    </source>
</evidence>
<dbReference type="AlphaFoldDB" id="A0A1I2PXR8"/>
<dbReference type="GO" id="GO:0006006">
    <property type="term" value="P:glucose metabolic process"/>
    <property type="evidence" value="ECO:0007669"/>
    <property type="project" value="TreeGrafter"/>
</dbReference>
<dbReference type="UniPathway" id="UPA00242"/>
<dbReference type="PANTHER" id="PTHR10091">
    <property type="entry name" value="ALDOSE-1-EPIMERASE"/>
    <property type="match status" value="1"/>
</dbReference>
<dbReference type="Gene3D" id="2.70.98.10">
    <property type="match status" value="1"/>
</dbReference>
<dbReference type="EC" id="5.1.3.3" evidence="5"/>
<dbReference type="NCBIfam" id="NF008277">
    <property type="entry name" value="PRK11055.1"/>
    <property type="match status" value="1"/>
</dbReference>
<evidence type="ECO:0000256" key="3">
    <source>
        <dbReference type="ARBA" id="ARBA00023235"/>
    </source>
</evidence>
<dbReference type="CDD" id="cd09019">
    <property type="entry name" value="galactose_mutarotase_like"/>
    <property type="match status" value="1"/>
</dbReference>
<dbReference type="SUPFAM" id="SSF74650">
    <property type="entry name" value="Galactose mutarotase-like"/>
    <property type="match status" value="1"/>
</dbReference>
<sequence length="351" mass="39311">MSGADHMNIEWEKVGDDWKLFRLINDRHMSVEILNYGGVITKILVPDRKGKRENVVLGYKDHRDYEKNPHFLGALIGRVAGRIKGASFELDGKRYLLEKNEGDHHLHGGSGGFHRVLWEAKPFESPGEVGLELRYLSRDGECGYPGNVRVHVMYKLNNDNRLMIEYRAVSDRKTPLALTNHSYFNLTGNLKGTVHNHLVQANCSRFAELDHELIPTGNILDTRGTLFDFTGGRKLGDGIAAGSGQNRIVGDGYDHYFFFDGEEGKVTVKDESSGRILTIRTNQPGMVMYTSNNLEEGLELAEGKSRKYLGVCFETQASPASLHHAGFPSVLVNAGETYYRWTSFQFAVEGA</sequence>
<dbReference type="InterPro" id="IPR015443">
    <property type="entry name" value="Aldose_1-epimerase"/>
</dbReference>
<dbReference type="PANTHER" id="PTHR10091:SF0">
    <property type="entry name" value="GALACTOSE MUTAROTASE"/>
    <property type="match status" value="1"/>
</dbReference>
<evidence type="ECO:0000256" key="4">
    <source>
        <dbReference type="ARBA" id="ARBA00023277"/>
    </source>
</evidence>
<dbReference type="STRING" id="201973.SAMN04488025_11950"/>
<dbReference type="GO" id="GO:0033499">
    <property type="term" value="P:galactose catabolic process via UDP-galactose, Leloir pathway"/>
    <property type="evidence" value="ECO:0007669"/>
    <property type="project" value="TreeGrafter"/>
</dbReference>
<dbReference type="InterPro" id="IPR008183">
    <property type="entry name" value="Aldose_1/G6P_1-epimerase"/>
</dbReference>
<feature type="binding site" evidence="8">
    <location>
        <begin position="181"/>
        <end position="183"/>
    </location>
    <ligand>
        <name>beta-D-galactose</name>
        <dbReference type="ChEBI" id="CHEBI:27667"/>
    </ligand>
</feature>
<dbReference type="GO" id="GO:0004034">
    <property type="term" value="F:aldose 1-epimerase activity"/>
    <property type="evidence" value="ECO:0007669"/>
    <property type="project" value="UniProtKB-EC"/>
</dbReference>
<reference evidence="9 10" key="1">
    <citation type="submission" date="2016-10" db="EMBL/GenBank/DDBJ databases">
        <authorList>
            <person name="de Groot N.N."/>
        </authorList>
    </citation>
    <scope>NUCLEOTIDE SEQUENCE [LARGE SCALE GENOMIC DNA]</scope>
    <source>
        <strain evidence="9 10">DSM 44945</strain>
    </source>
</reference>
<evidence type="ECO:0000256" key="5">
    <source>
        <dbReference type="PIRNR" id="PIRNR005096"/>
    </source>
</evidence>
<feature type="binding site" evidence="7">
    <location>
        <position position="254"/>
    </location>
    <ligand>
        <name>beta-D-galactose</name>
        <dbReference type="ChEBI" id="CHEBI:27667"/>
    </ligand>
</feature>